<accession>A0A9Y2L3U5</accession>
<dbReference type="Proteomes" id="UP001238334">
    <property type="component" value="Chromosome"/>
</dbReference>
<sequence length="224" mass="25268">MVVVMKLKYVDELSGGRMRFRRRYPQSLVQTLGEAVFQVAMTARDGADLFTEHAKLLAEYEKIVSKAQRAAAGQGQLSPLEHWREAVKEAEGLVADVSGARNEDEARQVVADELERRGADPFLYRAVVEPEAKEPPVTMLDAKEMYRVERMDGASGRNQKNRLERICRRMEGSLGPLNKIALVDLGPVPLSFRPLCSFRRRSFQKPRDFSSLMPSVSGGDYRTH</sequence>
<dbReference type="RefSeq" id="WP_286018271.1">
    <property type="nucleotide sequence ID" value="NZ_CP127247.1"/>
</dbReference>
<protein>
    <submittedName>
        <fullName evidence="1">Uncharacterized protein</fullName>
    </submittedName>
</protein>
<dbReference type="EMBL" id="CP127247">
    <property type="protein sequence ID" value="WIY27489.1"/>
    <property type="molecule type" value="Genomic_DNA"/>
</dbReference>
<proteinExistence type="predicted"/>
<gene>
    <name evidence="1" type="ORF">QPJ95_11575</name>
</gene>
<evidence type="ECO:0000313" key="1">
    <source>
        <dbReference type="EMBL" id="WIY27489.1"/>
    </source>
</evidence>
<reference evidence="1 2" key="1">
    <citation type="submission" date="2023-06" db="EMBL/GenBank/DDBJ databases">
        <title>Parasedimentitalea psychrophila sp. nov., a psychrophilic bacterium isolated from deep-sea sediment.</title>
        <authorList>
            <person name="Li A."/>
        </authorList>
    </citation>
    <scope>NUCLEOTIDE SEQUENCE [LARGE SCALE GENOMIC DNA]</scope>
    <source>
        <strain evidence="1 2">QS115</strain>
    </source>
</reference>
<organism evidence="1 2">
    <name type="scientific">Parasedimentitalea psychrophila</name>
    <dbReference type="NCBI Taxonomy" id="2997337"/>
    <lineage>
        <taxon>Bacteria</taxon>
        <taxon>Pseudomonadati</taxon>
        <taxon>Pseudomonadota</taxon>
        <taxon>Alphaproteobacteria</taxon>
        <taxon>Rhodobacterales</taxon>
        <taxon>Paracoccaceae</taxon>
        <taxon>Parasedimentitalea</taxon>
    </lineage>
</organism>
<dbReference type="KEGG" id="ppso:QPJ95_11575"/>
<name>A0A9Y2L3U5_9RHOB</name>
<dbReference type="AlphaFoldDB" id="A0A9Y2L3U5"/>
<evidence type="ECO:0000313" key="2">
    <source>
        <dbReference type="Proteomes" id="UP001238334"/>
    </source>
</evidence>
<keyword evidence="2" id="KW-1185">Reference proteome</keyword>